<gene>
    <name evidence="3" type="ORF">FIBSPDRAFT_957159</name>
    <name evidence="2" type="ORF">FIBSPDRAFT_957561</name>
</gene>
<accession>A0A166FQ84</accession>
<evidence type="ECO:0000256" key="1">
    <source>
        <dbReference type="SAM" id="SignalP"/>
    </source>
</evidence>
<evidence type="ECO:0000313" key="2">
    <source>
        <dbReference type="EMBL" id="KZP17046.1"/>
    </source>
</evidence>
<proteinExistence type="predicted"/>
<dbReference type="OrthoDB" id="4225815at2759"/>
<dbReference type="EMBL" id="KV417583">
    <property type="protein sequence ID" value="KZP17328.1"/>
    <property type="molecule type" value="Genomic_DNA"/>
</dbReference>
<keyword evidence="1" id="KW-0732">Signal</keyword>
<sequence length="64" mass="6508">MKFASAIAFLAAIAAVSAAPTETNAKRMARGLPPLAPVIHDRATPVAHSVRGMPSGTPWNAGGQ</sequence>
<keyword evidence="4" id="KW-1185">Reference proteome</keyword>
<dbReference type="Proteomes" id="UP000076532">
    <property type="component" value="Unassembled WGS sequence"/>
</dbReference>
<evidence type="ECO:0000313" key="3">
    <source>
        <dbReference type="EMBL" id="KZP17328.1"/>
    </source>
</evidence>
<protein>
    <submittedName>
        <fullName evidence="2">Uncharacterized protein</fullName>
    </submittedName>
</protein>
<feature type="signal peptide" evidence="1">
    <location>
        <begin position="1"/>
        <end position="18"/>
    </location>
</feature>
<organism evidence="2 4">
    <name type="scientific">Athelia psychrophila</name>
    <dbReference type="NCBI Taxonomy" id="1759441"/>
    <lineage>
        <taxon>Eukaryota</taxon>
        <taxon>Fungi</taxon>
        <taxon>Dikarya</taxon>
        <taxon>Basidiomycota</taxon>
        <taxon>Agaricomycotina</taxon>
        <taxon>Agaricomycetes</taxon>
        <taxon>Agaricomycetidae</taxon>
        <taxon>Atheliales</taxon>
        <taxon>Atheliaceae</taxon>
        <taxon>Athelia</taxon>
    </lineage>
</organism>
<dbReference type="EMBL" id="KV417587">
    <property type="protein sequence ID" value="KZP17046.1"/>
    <property type="molecule type" value="Genomic_DNA"/>
</dbReference>
<dbReference type="AlphaFoldDB" id="A0A166FQ84"/>
<evidence type="ECO:0000313" key="4">
    <source>
        <dbReference type="Proteomes" id="UP000076532"/>
    </source>
</evidence>
<name>A0A166FQ84_9AGAM</name>
<reference evidence="2 4" key="1">
    <citation type="journal article" date="2016" name="Mol. Biol. Evol.">
        <title>Comparative Genomics of Early-Diverging Mushroom-Forming Fungi Provides Insights into the Origins of Lignocellulose Decay Capabilities.</title>
        <authorList>
            <person name="Nagy L.G."/>
            <person name="Riley R."/>
            <person name="Tritt A."/>
            <person name="Adam C."/>
            <person name="Daum C."/>
            <person name="Floudas D."/>
            <person name="Sun H."/>
            <person name="Yadav J.S."/>
            <person name="Pangilinan J."/>
            <person name="Larsson K.H."/>
            <person name="Matsuura K."/>
            <person name="Barry K."/>
            <person name="Labutti K."/>
            <person name="Kuo R."/>
            <person name="Ohm R.A."/>
            <person name="Bhattacharya S.S."/>
            <person name="Shirouzu T."/>
            <person name="Yoshinaga Y."/>
            <person name="Martin F.M."/>
            <person name="Grigoriev I.V."/>
            <person name="Hibbett D.S."/>
        </authorList>
    </citation>
    <scope>NUCLEOTIDE SEQUENCE [LARGE SCALE GENOMIC DNA]</scope>
    <source>
        <strain evidence="2 4">CBS 109695</strain>
    </source>
</reference>
<feature type="chain" id="PRO_5007997386" evidence="1">
    <location>
        <begin position="19"/>
        <end position="64"/>
    </location>
</feature>